<dbReference type="InterPro" id="IPR014729">
    <property type="entry name" value="Rossmann-like_a/b/a_fold"/>
</dbReference>
<evidence type="ECO:0000259" key="7">
    <source>
        <dbReference type="Pfam" id="PF01171"/>
    </source>
</evidence>
<name>A0A5J5GR84_9RHOB</name>
<organism evidence="8 9">
    <name type="scientific">Histidinibacterium aquaticum</name>
    <dbReference type="NCBI Taxonomy" id="2613962"/>
    <lineage>
        <taxon>Bacteria</taxon>
        <taxon>Pseudomonadati</taxon>
        <taxon>Pseudomonadota</taxon>
        <taxon>Alphaproteobacteria</taxon>
        <taxon>Rhodobacterales</taxon>
        <taxon>Paracoccaceae</taxon>
        <taxon>Histidinibacterium</taxon>
    </lineage>
</organism>
<accession>A0A5J5GR84</accession>
<keyword evidence="6" id="KW-0963">Cytoplasm</keyword>
<dbReference type="CDD" id="cd01992">
    <property type="entry name" value="TilS_N"/>
    <property type="match status" value="1"/>
</dbReference>
<dbReference type="AlphaFoldDB" id="A0A5J5GR84"/>
<dbReference type="GO" id="GO:0006400">
    <property type="term" value="P:tRNA modification"/>
    <property type="evidence" value="ECO:0007669"/>
    <property type="project" value="UniProtKB-UniRule"/>
</dbReference>
<evidence type="ECO:0000313" key="9">
    <source>
        <dbReference type="Proteomes" id="UP000326554"/>
    </source>
</evidence>
<gene>
    <name evidence="6 8" type="primary">tilS</name>
    <name evidence="8" type="ORF">F3S47_03270</name>
</gene>
<keyword evidence="4 6" id="KW-0067">ATP-binding</keyword>
<evidence type="ECO:0000256" key="5">
    <source>
        <dbReference type="ARBA" id="ARBA00048539"/>
    </source>
</evidence>
<dbReference type="GO" id="GO:0005737">
    <property type="term" value="C:cytoplasm"/>
    <property type="evidence" value="ECO:0007669"/>
    <property type="project" value="UniProtKB-SubCell"/>
</dbReference>
<keyword evidence="2 6" id="KW-0819">tRNA processing</keyword>
<keyword evidence="9" id="KW-1185">Reference proteome</keyword>
<dbReference type="EC" id="6.3.4.19" evidence="6"/>
<evidence type="ECO:0000256" key="1">
    <source>
        <dbReference type="ARBA" id="ARBA00022598"/>
    </source>
</evidence>
<comment type="similarity">
    <text evidence="6">Belongs to the tRNA(Ile)-lysidine synthase family.</text>
</comment>
<dbReference type="InterPro" id="IPR012094">
    <property type="entry name" value="tRNA_Ile_lys_synt"/>
</dbReference>
<dbReference type="PANTHER" id="PTHR43033:SF1">
    <property type="entry name" value="TRNA(ILE)-LYSIDINE SYNTHASE-RELATED"/>
    <property type="match status" value="1"/>
</dbReference>
<evidence type="ECO:0000313" key="8">
    <source>
        <dbReference type="EMBL" id="KAA9010720.1"/>
    </source>
</evidence>
<dbReference type="InterPro" id="IPR012795">
    <property type="entry name" value="tRNA_Ile_lys_synt_N"/>
</dbReference>
<sequence length="414" mass="44588">MGALTGPDFPTEIGLAVSGGGDSMAMLHLAAGWARVWGIGLRVVTVDHGLRPAAAAEAAMVADEAAGLGLPHDILRWEWDGQGNLMDAARRARLDLIGEWRGTVRHVCFGHTSDDVAETFLLRLKRGSGVEGLAAMPASRHIGEWLVLRPLLEVSRAELRHYLKVLRIPYAEDPTNSDPAYDRARIRALLDPLEAEGLGRETLVATARRLARAREALTARALSVLTEVEVSMPPTSAAGAVVWDRDRFAAVETDTQMRCLAAALQYVAQAEYRPRASALEDALDRILSGGTITLHGCQAMARGGRLLVFREYAAVRDLRETAGPESLWDGRWRISGPEINDLEIRALGPEGLRQAAPEDRAGCPAALLHALPSVWDGDRLVACAALGHGPAHRAELCSARPGGQRGVAGWLQSH</sequence>
<evidence type="ECO:0000256" key="6">
    <source>
        <dbReference type="HAMAP-Rule" id="MF_01161"/>
    </source>
</evidence>
<comment type="caution">
    <text evidence="8">The sequence shown here is derived from an EMBL/GenBank/DDBJ whole genome shotgun (WGS) entry which is preliminary data.</text>
</comment>
<dbReference type="HAMAP" id="MF_01161">
    <property type="entry name" value="tRNA_Ile_lys_synt"/>
    <property type="match status" value="1"/>
</dbReference>
<dbReference type="PANTHER" id="PTHR43033">
    <property type="entry name" value="TRNA(ILE)-LYSIDINE SYNTHASE-RELATED"/>
    <property type="match status" value="1"/>
</dbReference>
<dbReference type="GO" id="GO:0032267">
    <property type="term" value="F:tRNA(Ile)-lysidine synthase activity"/>
    <property type="evidence" value="ECO:0007669"/>
    <property type="project" value="UniProtKB-EC"/>
</dbReference>
<keyword evidence="3 6" id="KW-0547">Nucleotide-binding</keyword>
<comment type="catalytic activity">
    <reaction evidence="5 6">
        <text>cytidine(34) in tRNA(Ile2) + L-lysine + ATP = lysidine(34) in tRNA(Ile2) + AMP + diphosphate + H(+)</text>
        <dbReference type="Rhea" id="RHEA:43744"/>
        <dbReference type="Rhea" id="RHEA-COMP:10625"/>
        <dbReference type="Rhea" id="RHEA-COMP:10670"/>
        <dbReference type="ChEBI" id="CHEBI:15378"/>
        <dbReference type="ChEBI" id="CHEBI:30616"/>
        <dbReference type="ChEBI" id="CHEBI:32551"/>
        <dbReference type="ChEBI" id="CHEBI:33019"/>
        <dbReference type="ChEBI" id="CHEBI:82748"/>
        <dbReference type="ChEBI" id="CHEBI:83665"/>
        <dbReference type="ChEBI" id="CHEBI:456215"/>
        <dbReference type="EC" id="6.3.4.19"/>
    </reaction>
</comment>
<evidence type="ECO:0000256" key="3">
    <source>
        <dbReference type="ARBA" id="ARBA00022741"/>
    </source>
</evidence>
<protein>
    <recommendedName>
        <fullName evidence="6">tRNA(Ile)-lysidine synthase</fullName>
        <ecNumber evidence="6">6.3.4.19</ecNumber>
    </recommendedName>
    <alternativeName>
        <fullName evidence="6">tRNA(Ile)-2-lysyl-cytidine synthase</fullName>
    </alternativeName>
    <alternativeName>
        <fullName evidence="6">tRNA(Ile)-lysidine synthetase</fullName>
    </alternativeName>
</protein>
<dbReference type="InterPro" id="IPR011063">
    <property type="entry name" value="TilS/TtcA_N"/>
</dbReference>
<dbReference type="Gene3D" id="3.40.50.620">
    <property type="entry name" value="HUPs"/>
    <property type="match status" value="1"/>
</dbReference>
<reference evidence="8 9" key="1">
    <citation type="submission" date="2019-09" db="EMBL/GenBank/DDBJ databases">
        <authorList>
            <person name="Park J.-S."/>
            <person name="Choi H.-J."/>
        </authorList>
    </citation>
    <scope>NUCLEOTIDE SEQUENCE [LARGE SCALE GENOMIC DNA]</scope>
    <source>
        <strain evidence="8 9">176SS1-4</strain>
    </source>
</reference>
<dbReference type="Pfam" id="PF01171">
    <property type="entry name" value="ATP_bind_3"/>
    <property type="match status" value="1"/>
</dbReference>
<dbReference type="NCBIfam" id="TIGR02432">
    <property type="entry name" value="lysidine_TilS_N"/>
    <property type="match status" value="1"/>
</dbReference>
<comment type="subcellular location">
    <subcellularLocation>
        <location evidence="6">Cytoplasm</location>
    </subcellularLocation>
</comment>
<evidence type="ECO:0000256" key="4">
    <source>
        <dbReference type="ARBA" id="ARBA00022840"/>
    </source>
</evidence>
<evidence type="ECO:0000256" key="2">
    <source>
        <dbReference type="ARBA" id="ARBA00022694"/>
    </source>
</evidence>
<feature type="binding site" evidence="6">
    <location>
        <begin position="18"/>
        <end position="23"/>
    </location>
    <ligand>
        <name>ATP</name>
        <dbReference type="ChEBI" id="CHEBI:30616"/>
    </ligand>
</feature>
<dbReference type="Proteomes" id="UP000326554">
    <property type="component" value="Unassembled WGS sequence"/>
</dbReference>
<dbReference type="EMBL" id="VYQE01000001">
    <property type="protein sequence ID" value="KAA9010720.1"/>
    <property type="molecule type" value="Genomic_DNA"/>
</dbReference>
<proteinExistence type="inferred from homology"/>
<comment type="domain">
    <text evidence="6">The N-terminal region contains the highly conserved SGGXDS motif, predicted to be a P-loop motif involved in ATP binding.</text>
</comment>
<keyword evidence="1 6" id="KW-0436">Ligase</keyword>
<comment type="function">
    <text evidence="6">Ligates lysine onto the cytidine present at position 34 of the AUA codon-specific tRNA(Ile) that contains the anticodon CAU, in an ATP-dependent manner. Cytidine is converted to lysidine, thus changing the amino acid specificity of the tRNA from methionine to isoleucine.</text>
</comment>
<dbReference type="GO" id="GO:0005524">
    <property type="term" value="F:ATP binding"/>
    <property type="evidence" value="ECO:0007669"/>
    <property type="project" value="UniProtKB-UniRule"/>
</dbReference>
<dbReference type="SUPFAM" id="SSF52402">
    <property type="entry name" value="Adenine nucleotide alpha hydrolases-like"/>
    <property type="match status" value="1"/>
</dbReference>
<feature type="domain" description="tRNA(Ile)-lysidine/2-thiocytidine synthase N-terminal" evidence="7">
    <location>
        <begin position="13"/>
        <end position="188"/>
    </location>
</feature>